<gene>
    <name evidence="2" type="ORF">P167DRAFT_532013</name>
</gene>
<dbReference type="InParanoid" id="A0A3N4L2L4"/>
<dbReference type="InterPro" id="IPR021475">
    <property type="entry name" value="Pants/Emi1-like"/>
</dbReference>
<feature type="region of interest" description="Disordered" evidence="1">
    <location>
        <begin position="1"/>
        <end position="82"/>
    </location>
</feature>
<dbReference type="STRING" id="1392247.A0A3N4L2L4"/>
<proteinExistence type="predicted"/>
<dbReference type="EMBL" id="ML119107">
    <property type="protein sequence ID" value="RPB17076.1"/>
    <property type="molecule type" value="Genomic_DNA"/>
</dbReference>
<organism evidence="2 3">
    <name type="scientific">Morchella conica CCBAS932</name>
    <dbReference type="NCBI Taxonomy" id="1392247"/>
    <lineage>
        <taxon>Eukaryota</taxon>
        <taxon>Fungi</taxon>
        <taxon>Dikarya</taxon>
        <taxon>Ascomycota</taxon>
        <taxon>Pezizomycotina</taxon>
        <taxon>Pezizomycetes</taxon>
        <taxon>Pezizales</taxon>
        <taxon>Morchellaceae</taxon>
        <taxon>Morchella</taxon>
    </lineage>
</organism>
<feature type="compositionally biased region" description="Basic and acidic residues" evidence="1">
    <location>
        <begin position="50"/>
        <end position="71"/>
    </location>
</feature>
<protein>
    <submittedName>
        <fullName evidence="2">Uncharacterized protein</fullName>
    </submittedName>
</protein>
<dbReference type="Proteomes" id="UP000277580">
    <property type="component" value="Unassembled WGS sequence"/>
</dbReference>
<accession>A0A3N4L2L4</accession>
<reference evidence="2 3" key="1">
    <citation type="journal article" date="2018" name="Nat. Ecol. Evol.">
        <title>Pezizomycetes genomes reveal the molecular basis of ectomycorrhizal truffle lifestyle.</title>
        <authorList>
            <person name="Murat C."/>
            <person name="Payen T."/>
            <person name="Noel B."/>
            <person name="Kuo A."/>
            <person name="Morin E."/>
            <person name="Chen J."/>
            <person name="Kohler A."/>
            <person name="Krizsan K."/>
            <person name="Balestrini R."/>
            <person name="Da Silva C."/>
            <person name="Montanini B."/>
            <person name="Hainaut M."/>
            <person name="Levati E."/>
            <person name="Barry K.W."/>
            <person name="Belfiori B."/>
            <person name="Cichocki N."/>
            <person name="Clum A."/>
            <person name="Dockter R.B."/>
            <person name="Fauchery L."/>
            <person name="Guy J."/>
            <person name="Iotti M."/>
            <person name="Le Tacon F."/>
            <person name="Lindquist E.A."/>
            <person name="Lipzen A."/>
            <person name="Malagnac F."/>
            <person name="Mello A."/>
            <person name="Molinier V."/>
            <person name="Miyauchi S."/>
            <person name="Poulain J."/>
            <person name="Riccioni C."/>
            <person name="Rubini A."/>
            <person name="Sitrit Y."/>
            <person name="Splivallo R."/>
            <person name="Traeger S."/>
            <person name="Wang M."/>
            <person name="Zifcakova L."/>
            <person name="Wipf D."/>
            <person name="Zambonelli A."/>
            <person name="Paolocci F."/>
            <person name="Nowrousian M."/>
            <person name="Ottonello S."/>
            <person name="Baldrian P."/>
            <person name="Spatafora J.W."/>
            <person name="Henrissat B."/>
            <person name="Nagy L.G."/>
            <person name="Aury J.M."/>
            <person name="Wincker P."/>
            <person name="Grigoriev I.V."/>
            <person name="Bonfante P."/>
            <person name="Martin F.M."/>
        </authorList>
    </citation>
    <scope>NUCLEOTIDE SEQUENCE [LARGE SCALE GENOMIC DNA]</scope>
    <source>
        <strain evidence="2 3">CCBAS932</strain>
    </source>
</reference>
<keyword evidence="3" id="KW-1185">Reference proteome</keyword>
<evidence type="ECO:0000313" key="3">
    <source>
        <dbReference type="Proteomes" id="UP000277580"/>
    </source>
</evidence>
<name>A0A3N4L2L4_9PEZI</name>
<dbReference type="OrthoDB" id="2017405at2759"/>
<dbReference type="AlphaFoldDB" id="A0A3N4L2L4"/>
<evidence type="ECO:0000313" key="2">
    <source>
        <dbReference type="EMBL" id="RPB17076.1"/>
    </source>
</evidence>
<dbReference type="PANTHER" id="PTHR28052:SF1">
    <property type="entry name" value="UPF0545 PROTEIN C22ORF39"/>
    <property type="match status" value="1"/>
</dbReference>
<dbReference type="Pfam" id="PF11326">
    <property type="entry name" value="PANTS-like"/>
    <property type="match status" value="1"/>
</dbReference>
<feature type="compositionally biased region" description="Pro residues" evidence="1">
    <location>
        <begin position="19"/>
        <end position="31"/>
    </location>
</feature>
<dbReference type="PANTHER" id="PTHR28052">
    <property type="entry name" value="UPF0545 PROTEIN C22ORF39"/>
    <property type="match status" value="1"/>
</dbReference>
<sequence length="195" mass="22246">MGFWSSNNNNKEPEEETKLPPPPPPPQPPTKKPTRDEQADAELAEFIAAFDKEQSSGSSKDPRKRDGRDRGEVEEEDASLGSSFPGEMNCITAFDEMYYCYSVGGQFLNVYRYGELRDCSQKSQDWRFCMRAKMYGPVTRKAMIMARNKERAAKYKTGASSEDVWKVRKTPLENAFQDMPPTIEELEKMTTTQIS</sequence>
<evidence type="ECO:0000256" key="1">
    <source>
        <dbReference type="SAM" id="MobiDB-lite"/>
    </source>
</evidence>